<dbReference type="InterPro" id="IPR003591">
    <property type="entry name" value="Leu-rich_rpt_typical-subtyp"/>
</dbReference>
<accession>G4TFJ9</accession>
<sequence>MDNLPPSSSPAPSSGPSSPCSSRVLDPFAAISTTRRTETWIPPSEALGAKKRRNRSPADSPNSSPIHRKRQRQTDYVHPSSPFGSGIFPTSSSPPAFGNITPPAYKSVVPRSPVRESLYEKEERIWSTAISQLVDEVGETGVELSNSGLTFISPEVASLANIVRLAPLSPPSPSVARTHSLPTNSPGPTRQIQRVSTTAISISNNAKPGMTPVQLYLSGNQIATLPSELFRVENLTVLALRNNRLKVLPPAIGALRNLSELLVGGNQLQFLPSEIEKLPLKSLNLHPNKWLECTEEKSAEKSILSLLETNFLVPSLAELCVRILLSFNSGSSKTVMDEMESSTANSVGTHYIKYFAATCKPTTVSNPRDLETSLMMDPLAPRKRPEENDPQYDLRYSVCPNKEHGVGVRKTFIAPAEIRYRWVKKIGAADTGGRVPLQYRGCGPGCLNFLEEMFGDSDVEEAGDDDFEF</sequence>
<keyword evidence="1" id="KW-0433">Leucine-rich repeat</keyword>
<evidence type="ECO:0000313" key="5">
    <source>
        <dbReference type="Proteomes" id="UP000007148"/>
    </source>
</evidence>
<reference evidence="4 5" key="1">
    <citation type="journal article" date="2011" name="PLoS Pathog.">
        <title>Endophytic Life Strategies Decoded by Genome and Transcriptome Analyses of the Mutualistic Root Symbiont Piriformospora indica.</title>
        <authorList>
            <person name="Zuccaro A."/>
            <person name="Lahrmann U."/>
            <person name="Guldener U."/>
            <person name="Langen G."/>
            <person name="Pfiffi S."/>
            <person name="Biedenkopf D."/>
            <person name="Wong P."/>
            <person name="Samans B."/>
            <person name="Grimm C."/>
            <person name="Basiewicz M."/>
            <person name="Murat C."/>
            <person name="Martin F."/>
            <person name="Kogel K.H."/>
        </authorList>
    </citation>
    <scope>NUCLEOTIDE SEQUENCE [LARGE SCALE GENOMIC DNA]</scope>
    <source>
        <strain evidence="4 5">DSM 11827</strain>
    </source>
</reference>
<dbReference type="STRING" id="1109443.G4TFJ9"/>
<dbReference type="AlphaFoldDB" id="G4TFJ9"/>
<dbReference type="GO" id="GO:0005737">
    <property type="term" value="C:cytoplasm"/>
    <property type="evidence" value="ECO:0007669"/>
    <property type="project" value="TreeGrafter"/>
</dbReference>
<keyword evidence="2" id="KW-0677">Repeat</keyword>
<protein>
    <submittedName>
        <fullName evidence="4">Uncharacterized protein</fullName>
    </submittedName>
</protein>
<comment type="caution">
    <text evidence="4">The sequence shown here is derived from an EMBL/GenBank/DDBJ whole genome shotgun (WGS) entry which is preliminary data.</text>
</comment>
<dbReference type="eggNOG" id="KOG0619">
    <property type="taxonomic scope" value="Eukaryota"/>
</dbReference>
<dbReference type="InParanoid" id="G4TFJ9"/>
<feature type="region of interest" description="Disordered" evidence="3">
    <location>
        <begin position="1"/>
        <end position="84"/>
    </location>
</feature>
<dbReference type="InterPro" id="IPR001611">
    <property type="entry name" value="Leu-rich_rpt"/>
</dbReference>
<dbReference type="SUPFAM" id="SSF52075">
    <property type="entry name" value="Outer arm dynein light chain 1"/>
    <property type="match status" value="1"/>
</dbReference>
<dbReference type="Pfam" id="PF13855">
    <property type="entry name" value="LRR_8"/>
    <property type="match status" value="1"/>
</dbReference>
<dbReference type="PANTHER" id="PTHR48051:SF54">
    <property type="entry name" value="LEUCINE-RICH REPEAT-CONTAINING PROTEIN"/>
    <property type="match status" value="1"/>
</dbReference>
<gene>
    <name evidence="4" type="ORF">PIIN_04054</name>
</gene>
<dbReference type="OrthoDB" id="660555at2759"/>
<dbReference type="PANTHER" id="PTHR48051">
    <property type="match status" value="1"/>
</dbReference>
<feature type="compositionally biased region" description="Low complexity" evidence="3">
    <location>
        <begin position="10"/>
        <end position="22"/>
    </location>
</feature>
<dbReference type="Proteomes" id="UP000007148">
    <property type="component" value="Unassembled WGS sequence"/>
</dbReference>
<evidence type="ECO:0000256" key="2">
    <source>
        <dbReference type="ARBA" id="ARBA00022737"/>
    </source>
</evidence>
<dbReference type="EMBL" id="CAFZ01000072">
    <property type="protein sequence ID" value="CCA70115.1"/>
    <property type="molecule type" value="Genomic_DNA"/>
</dbReference>
<name>G4TFJ9_SERID</name>
<dbReference type="OMA" id="RRTETWI"/>
<evidence type="ECO:0000256" key="3">
    <source>
        <dbReference type="SAM" id="MobiDB-lite"/>
    </source>
</evidence>
<proteinExistence type="predicted"/>
<organism evidence="4 5">
    <name type="scientific">Serendipita indica (strain DSM 11827)</name>
    <name type="common">Root endophyte fungus</name>
    <name type="synonym">Piriformospora indica</name>
    <dbReference type="NCBI Taxonomy" id="1109443"/>
    <lineage>
        <taxon>Eukaryota</taxon>
        <taxon>Fungi</taxon>
        <taxon>Dikarya</taxon>
        <taxon>Basidiomycota</taxon>
        <taxon>Agaricomycotina</taxon>
        <taxon>Agaricomycetes</taxon>
        <taxon>Sebacinales</taxon>
        <taxon>Serendipitaceae</taxon>
        <taxon>Serendipita</taxon>
    </lineage>
</organism>
<dbReference type="HOGENOM" id="CLU_034129_0_0_1"/>
<evidence type="ECO:0000313" key="4">
    <source>
        <dbReference type="EMBL" id="CCA70115.1"/>
    </source>
</evidence>
<evidence type="ECO:0000256" key="1">
    <source>
        <dbReference type="ARBA" id="ARBA00022614"/>
    </source>
</evidence>
<dbReference type="InterPro" id="IPR032675">
    <property type="entry name" value="LRR_dom_sf"/>
</dbReference>
<keyword evidence="5" id="KW-1185">Reference proteome</keyword>
<dbReference type="SMART" id="SM00369">
    <property type="entry name" value="LRR_TYP"/>
    <property type="match status" value="3"/>
</dbReference>
<dbReference type="Gene3D" id="3.80.10.10">
    <property type="entry name" value="Ribonuclease Inhibitor"/>
    <property type="match status" value="1"/>
</dbReference>
<dbReference type="InterPro" id="IPR050216">
    <property type="entry name" value="LRR_domain-containing"/>
</dbReference>